<protein>
    <submittedName>
        <fullName evidence="4">DUF4350 domain-containing protein</fullName>
    </submittedName>
</protein>
<reference evidence="4" key="1">
    <citation type="submission" date="2022-01" db="EMBL/GenBank/DDBJ databases">
        <authorList>
            <person name="Jo J.-H."/>
            <person name="Im W.-T."/>
        </authorList>
    </citation>
    <scope>NUCLEOTIDE SEQUENCE</scope>
    <source>
        <strain evidence="4">I2-34</strain>
    </source>
</reference>
<keyword evidence="2" id="KW-0812">Transmembrane</keyword>
<dbReference type="Proteomes" id="UP001165368">
    <property type="component" value="Unassembled WGS sequence"/>
</dbReference>
<evidence type="ECO:0000256" key="1">
    <source>
        <dbReference type="SAM" id="MobiDB-lite"/>
    </source>
</evidence>
<evidence type="ECO:0000313" key="5">
    <source>
        <dbReference type="Proteomes" id="UP001165368"/>
    </source>
</evidence>
<feature type="region of interest" description="Disordered" evidence="1">
    <location>
        <begin position="1"/>
        <end position="49"/>
    </location>
</feature>
<feature type="domain" description="DUF4350" evidence="3">
    <location>
        <begin position="92"/>
        <end position="263"/>
    </location>
</feature>
<organism evidence="4 5">
    <name type="scientific">Arthrobacter hankyongi</name>
    <dbReference type="NCBI Taxonomy" id="2904801"/>
    <lineage>
        <taxon>Bacteria</taxon>
        <taxon>Bacillati</taxon>
        <taxon>Actinomycetota</taxon>
        <taxon>Actinomycetes</taxon>
        <taxon>Micrococcales</taxon>
        <taxon>Micrococcaceae</taxon>
        <taxon>Arthrobacter</taxon>
    </lineage>
</organism>
<keyword evidence="2" id="KW-1133">Transmembrane helix</keyword>
<proteinExistence type="predicted"/>
<dbReference type="EMBL" id="JAKLTQ010000008">
    <property type="protein sequence ID" value="MCG2622740.1"/>
    <property type="molecule type" value="Genomic_DNA"/>
</dbReference>
<name>A0ABS9L7T7_9MICC</name>
<dbReference type="InterPro" id="IPR025646">
    <property type="entry name" value="DUF4350"/>
</dbReference>
<keyword evidence="5" id="KW-1185">Reference proteome</keyword>
<comment type="caution">
    <text evidence="4">The sequence shown here is derived from an EMBL/GenBank/DDBJ whole genome shotgun (WGS) entry which is preliminary data.</text>
</comment>
<keyword evidence="2" id="KW-0472">Membrane</keyword>
<dbReference type="Pfam" id="PF14258">
    <property type="entry name" value="DUF4350"/>
    <property type="match status" value="1"/>
</dbReference>
<evidence type="ECO:0000259" key="3">
    <source>
        <dbReference type="Pfam" id="PF14258"/>
    </source>
</evidence>
<feature type="transmembrane region" description="Helical" evidence="2">
    <location>
        <begin position="293"/>
        <end position="314"/>
    </location>
</feature>
<feature type="transmembrane region" description="Helical" evidence="2">
    <location>
        <begin position="61"/>
        <end position="80"/>
    </location>
</feature>
<gene>
    <name evidence="4" type="ORF">LVY72_12590</name>
</gene>
<dbReference type="RefSeq" id="WP_237821333.1">
    <property type="nucleotide sequence ID" value="NZ_JAKLTQ010000008.1"/>
</dbReference>
<evidence type="ECO:0000256" key="2">
    <source>
        <dbReference type="SAM" id="Phobius"/>
    </source>
</evidence>
<accession>A0ABS9L7T7</accession>
<evidence type="ECO:0000313" key="4">
    <source>
        <dbReference type="EMBL" id="MCG2622740.1"/>
    </source>
</evidence>
<sequence length="445" mass="45889">MSAPGPAELATDMPDTAAGPAPGTERDGSGGPAKTGAADGNFRSISSRRSRTGSRGAVRRWGFWILLLLLLAGVMVLQLTRSTGDDRELSPGNAGPNGARAVAEVLRGHGVQVLLPQSLDETRRLLEGATPATLLLHDADGYLQPAQLASLQGKSAKLVLVEPSLPQLRSLAPGILPAGLVPTEGSPLPAGCTLSGPAAAGSISRGGLAYRGGSLCFTFQTRAQPAGAYASTDGGRTVVLGAGQVLSNGQITQDGNAALALHTLGSTATLVWYQPTAADVALSREPQDPLSLLPAWVTPVSLWLMAVGVLAMLWRGRRLGPLVTEPLPVIVPAAETAQGRARLYQQSRAVARAAAGLRAGTLTRLAAHLRLGPEADSAAVVRAATAVLHPAAGPTGAASGSRHAALHYSPDRIEQLLRSYLPGTEAELASWAQDLLALEKEVIHR</sequence>